<sequence length="70" mass="7923">MVVHWRHRRRSRNQGCYRRLAAGGPDTLPLLRNRRLTHINSVATLCILAFNPILGGFRAANKTAQQSASR</sequence>
<protein>
    <submittedName>
        <fullName evidence="1">Uncharacterized protein</fullName>
    </submittedName>
</protein>
<proteinExistence type="predicted"/>
<gene>
    <name evidence="1" type="ordered locus">NT01EI_1456</name>
</gene>
<name>C5BDU5_EDWI9</name>
<dbReference type="HOGENOM" id="CLU_2751376_0_0_6"/>
<evidence type="ECO:0000313" key="1">
    <source>
        <dbReference type="EMBL" id="ACR68642.1"/>
    </source>
</evidence>
<dbReference type="EMBL" id="CP001600">
    <property type="protein sequence ID" value="ACR68642.1"/>
    <property type="molecule type" value="Genomic_DNA"/>
</dbReference>
<dbReference type="AlphaFoldDB" id="C5BDU5"/>
<evidence type="ECO:0000313" key="2">
    <source>
        <dbReference type="Proteomes" id="UP000001485"/>
    </source>
</evidence>
<dbReference type="KEGG" id="eic:NT01EI_1456"/>
<accession>C5BDU5</accession>
<dbReference type="Proteomes" id="UP000001485">
    <property type="component" value="Chromosome"/>
</dbReference>
<reference evidence="1 2" key="2">
    <citation type="journal article" date="2012" name="J. Bacteriol.">
        <title>Genome Sequence of Edwardsiella ictaluri 93-146, a Strain Associated with a Natural Channel Catfish Outbreak of Enteric Septicemia of Catfish.</title>
        <authorList>
            <person name="Williams M.L."/>
            <person name="Gillaspy A.F."/>
            <person name="Dyer D.W."/>
            <person name="Thune R.L."/>
            <person name="Waldbieser G.C."/>
            <person name="Schuster S.C."/>
            <person name="Gipson J."/>
            <person name="Zaitshik J."/>
            <person name="Landry C."/>
            <person name="Banes M.M."/>
            <person name="Lawrence M.L."/>
        </authorList>
    </citation>
    <scope>NUCLEOTIDE SEQUENCE [LARGE SCALE GENOMIC DNA]</scope>
    <source>
        <strain evidence="1 2">93-146</strain>
    </source>
</reference>
<organism evidence="1 2">
    <name type="scientific">Edwardsiella ictaluri (strain 93-146)</name>
    <dbReference type="NCBI Taxonomy" id="634503"/>
    <lineage>
        <taxon>Bacteria</taxon>
        <taxon>Pseudomonadati</taxon>
        <taxon>Pseudomonadota</taxon>
        <taxon>Gammaproteobacteria</taxon>
        <taxon>Enterobacterales</taxon>
        <taxon>Hafniaceae</taxon>
        <taxon>Edwardsiella</taxon>
    </lineage>
</organism>
<reference evidence="2" key="1">
    <citation type="submission" date="2009-03" db="EMBL/GenBank/DDBJ databases">
        <title>Complete genome sequence of Edwardsiella ictaluri 93-146.</title>
        <authorList>
            <person name="Williams M.L."/>
            <person name="Gillaspy A.F."/>
            <person name="Dyer D.W."/>
            <person name="Thune R.L."/>
            <person name="Waldbieser G.C."/>
            <person name="Schuster S.C."/>
            <person name="Gipson J."/>
            <person name="Zaitshik J."/>
            <person name="Landry C."/>
            <person name="Lawrence M.L."/>
        </authorList>
    </citation>
    <scope>NUCLEOTIDE SEQUENCE [LARGE SCALE GENOMIC DNA]</scope>
    <source>
        <strain evidence="2">93-146</strain>
    </source>
</reference>